<feature type="region of interest" description="Disordered" evidence="1">
    <location>
        <begin position="22"/>
        <end position="42"/>
    </location>
</feature>
<evidence type="ECO:0000313" key="2">
    <source>
        <dbReference type="EMBL" id="KAG5843084.1"/>
    </source>
</evidence>
<dbReference type="EMBL" id="JAFIRN010000009">
    <property type="protein sequence ID" value="KAG5843084.1"/>
    <property type="molecule type" value="Genomic_DNA"/>
</dbReference>
<protein>
    <submittedName>
        <fullName evidence="2">Uncharacterized protein</fullName>
    </submittedName>
</protein>
<keyword evidence="3" id="KW-1185">Reference proteome</keyword>
<evidence type="ECO:0000313" key="3">
    <source>
        <dbReference type="Proteomes" id="UP001044222"/>
    </source>
</evidence>
<proteinExistence type="predicted"/>
<comment type="caution">
    <text evidence="2">The sequence shown here is derived from an EMBL/GenBank/DDBJ whole genome shotgun (WGS) entry which is preliminary data.</text>
</comment>
<sequence length="241" mass="26667">MSFLFCCRSSCLSTVDESAESSAERQPILPAESARQSRPPAQAVAKQKGKILTKLVGVSELDQHFADIRDMFNQQQGHYETMTKTLQALRGSYGCSNGNSFSECLKRIMEEHCAAEVRLQVRGFELTLAVSGELSDRLQRTQEQVRSLGQAATAVVAAGPKLKNMTGWVLQEEAQQAERVREASASHQERRRLEANLRENLQDVRRVGELSASYRVEADAFLKEAIALAHTLSTEDSTPAP</sequence>
<accession>A0A9D3M774</accession>
<dbReference type="Proteomes" id="UP001044222">
    <property type="component" value="Chromosome 9"/>
</dbReference>
<organism evidence="2 3">
    <name type="scientific">Anguilla anguilla</name>
    <name type="common">European freshwater eel</name>
    <name type="synonym">Muraena anguilla</name>
    <dbReference type="NCBI Taxonomy" id="7936"/>
    <lineage>
        <taxon>Eukaryota</taxon>
        <taxon>Metazoa</taxon>
        <taxon>Chordata</taxon>
        <taxon>Craniata</taxon>
        <taxon>Vertebrata</taxon>
        <taxon>Euteleostomi</taxon>
        <taxon>Actinopterygii</taxon>
        <taxon>Neopterygii</taxon>
        <taxon>Teleostei</taxon>
        <taxon>Anguilliformes</taxon>
        <taxon>Anguillidae</taxon>
        <taxon>Anguilla</taxon>
    </lineage>
</organism>
<reference evidence="2" key="1">
    <citation type="submission" date="2021-01" db="EMBL/GenBank/DDBJ databases">
        <title>A chromosome-scale assembly of European eel, Anguilla anguilla.</title>
        <authorList>
            <person name="Henkel C."/>
            <person name="Jong-Raadsen S.A."/>
            <person name="Dufour S."/>
            <person name="Weltzien F.-A."/>
            <person name="Palstra A.P."/>
            <person name="Pelster B."/>
            <person name="Spaink H.P."/>
            <person name="Van Den Thillart G.E."/>
            <person name="Jansen H."/>
            <person name="Zahm M."/>
            <person name="Klopp C."/>
            <person name="Cedric C."/>
            <person name="Louis A."/>
            <person name="Berthelot C."/>
            <person name="Parey E."/>
            <person name="Roest Crollius H."/>
            <person name="Montfort J."/>
            <person name="Robinson-Rechavi M."/>
            <person name="Bucao C."/>
            <person name="Bouchez O."/>
            <person name="Gislard M."/>
            <person name="Lluch J."/>
            <person name="Milhes M."/>
            <person name="Lampietro C."/>
            <person name="Lopez Roques C."/>
            <person name="Donnadieu C."/>
            <person name="Braasch I."/>
            <person name="Desvignes T."/>
            <person name="Postlethwait J."/>
            <person name="Bobe J."/>
            <person name="Guiguen Y."/>
            <person name="Dirks R."/>
        </authorList>
    </citation>
    <scope>NUCLEOTIDE SEQUENCE</scope>
    <source>
        <strain evidence="2">Tag_6206</strain>
        <tissue evidence="2">Liver</tissue>
    </source>
</reference>
<dbReference type="AlphaFoldDB" id="A0A9D3M774"/>
<gene>
    <name evidence="2" type="ORF">ANANG_G00184730</name>
</gene>
<evidence type="ECO:0000256" key="1">
    <source>
        <dbReference type="SAM" id="MobiDB-lite"/>
    </source>
</evidence>
<name>A0A9D3M774_ANGAN</name>